<keyword evidence="1" id="KW-0472">Membrane</keyword>
<keyword evidence="3" id="KW-1185">Reference proteome</keyword>
<dbReference type="Proteomes" id="UP000199759">
    <property type="component" value="Unassembled WGS sequence"/>
</dbReference>
<sequence length="261" mass="28084">MEILSPDGEIGSPLQAIGLLLVTLAGGLILLRGLAAQARDTGLGGLVTSLWRYDSAVALALVALALLNLVNQFTPLTGVFRPEVGDGGLIENLTITVMIFPAVIFLAHLLSGKPRRGHFGPSMMTALSLALLAGFGEEISWGQHWFGLAVPDAIAQANLQSEINLHNYIPPGMMEAIYFATGLVLLLIAANLRQILKSTEQVRGLLALRALLVLSAVLLCHHVFQELGELAVIIAGFLIWKRLDDGRLSLKPRWLKTLTAY</sequence>
<dbReference type="AlphaFoldDB" id="A0A1G9T983"/>
<feature type="transmembrane region" description="Helical" evidence="1">
    <location>
        <begin position="118"/>
        <end position="136"/>
    </location>
</feature>
<gene>
    <name evidence="2" type="ORF">SAMN04488568_11182</name>
</gene>
<feature type="transmembrane region" description="Helical" evidence="1">
    <location>
        <begin position="176"/>
        <end position="192"/>
    </location>
</feature>
<evidence type="ECO:0000313" key="3">
    <source>
        <dbReference type="Proteomes" id="UP000199759"/>
    </source>
</evidence>
<proteinExistence type="predicted"/>
<dbReference type="STRING" id="144026.SAMN04488568_11182"/>
<reference evidence="2 3" key="1">
    <citation type="submission" date="2016-10" db="EMBL/GenBank/DDBJ databases">
        <authorList>
            <person name="de Groot N.N."/>
        </authorList>
    </citation>
    <scope>NUCLEOTIDE SEQUENCE [LARGE SCALE GENOMIC DNA]</scope>
    <source>
        <strain evidence="2 3">DSM 16077</strain>
    </source>
</reference>
<evidence type="ECO:0000313" key="2">
    <source>
        <dbReference type="EMBL" id="SDM44303.1"/>
    </source>
</evidence>
<feature type="transmembrane region" description="Helical" evidence="1">
    <location>
        <begin position="93"/>
        <end position="111"/>
    </location>
</feature>
<organism evidence="2 3">
    <name type="scientific">Maricaulis salignorans</name>
    <dbReference type="NCBI Taxonomy" id="144026"/>
    <lineage>
        <taxon>Bacteria</taxon>
        <taxon>Pseudomonadati</taxon>
        <taxon>Pseudomonadota</taxon>
        <taxon>Alphaproteobacteria</taxon>
        <taxon>Maricaulales</taxon>
        <taxon>Maricaulaceae</taxon>
        <taxon>Maricaulis</taxon>
    </lineage>
</organism>
<feature type="transmembrane region" description="Helical" evidence="1">
    <location>
        <begin position="204"/>
        <end position="224"/>
    </location>
</feature>
<dbReference type="RefSeq" id="WP_091770233.1">
    <property type="nucleotide sequence ID" value="NZ_FNHG01000011.1"/>
</dbReference>
<accession>A0A1G9T983</accession>
<dbReference type="OrthoDB" id="7067875at2"/>
<keyword evidence="1" id="KW-1133">Transmembrane helix</keyword>
<dbReference type="EMBL" id="FNHG01000011">
    <property type="protein sequence ID" value="SDM44303.1"/>
    <property type="molecule type" value="Genomic_DNA"/>
</dbReference>
<feature type="transmembrane region" description="Helical" evidence="1">
    <location>
        <begin position="14"/>
        <end position="35"/>
    </location>
</feature>
<keyword evidence="1" id="KW-0812">Transmembrane</keyword>
<evidence type="ECO:0000256" key="1">
    <source>
        <dbReference type="SAM" id="Phobius"/>
    </source>
</evidence>
<feature type="transmembrane region" description="Helical" evidence="1">
    <location>
        <begin position="56"/>
        <end position="73"/>
    </location>
</feature>
<protein>
    <submittedName>
        <fullName evidence="2">Uncharacterized protein</fullName>
    </submittedName>
</protein>
<name>A0A1G9T983_9PROT</name>